<dbReference type="AlphaFoldDB" id="A0A0G4FCW1"/>
<proteinExistence type="predicted"/>
<dbReference type="EMBL" id="CDMY01000407">
    <property type="protein sequence ID" value="CEM11011.1"/>
    <property type="molecule type" value="Genomic_DNA"/>
</dbReference>
<evidence type="ECO:0000256" key="1">
    <source>
        <dbReference type="SAM" id="MobiDB-lite"/>
    </source>
</evidence>
<feature type="compositionally biased region" description="Basic and acidic residues" evidence="1">
    <location>
        <begin position="409"/>
        <end position="423"/>
    </location>
</feature>
<protein>
    <submittedName>
        <fullName evidence="2">Uncharacterized protein</fullName>
    </submittedName>
</protein>
<dbReference type="InParanoid" id="A0A0G4FCW1"/>
<evidence type="ECO:0000313" key="3">
    <source>
        <dbReference type="Proteomes" id="UP000041254"/>
    </source>
</evidence>
<dbReference type="PhylomeDB" id="A0A0G4FCW1"/>
<dbReference type="Proteomes" id="UP000041254">
    <property type="component" value="Unassembled WGS sequence"/>
</dbReference>
<gene>
    <name evidence="2" type="ORF">Vbra_1352</name>
</gene>
<sequence length="500" mass="55939">MRIHHPWICIRAGGVAADSPPSGNIQGAAAVAGALKDGNSSSGMQIETALASASSSAQDKSNLETLMESAMPAAEVYVKFVDFMETVNPSASRIQEFVKLYKLNIEKQTAAAYHAIRSHSATVFDEHTFNRLWIGAYQWGVEQPIKGNYACNVVILDERLNGHEQWEGKEAFCRWFAVLLDNKFKSYQRYHYQMAGASQLRANQAYPAYRVLVVPQDGLRFVNRRTALSFFKSQHHITSKTQLTLASEYLAQVSSRYPGLIPSKQRSNRFAAFTPLPNEWIEKEFKSILIEHPDLEKAIHIGQPGCWFRMVNDLESANMPVEHMGDLTSILGSHVYSIALDAHKSINSYGELLLRKPTDPIRVAFEEKHAWRFLHVLSSINVGMQKGLFNNNIKKRMVNLMKSTIEKLESGANKGKGEGKDGKNGGNKTTDTKQAQRETAPHSLQTVLPPPMPSHFPSGPFRGRGGFRARGYSYSRPYDGGRERSAPPRSDDFDGFPRSY</sequence>
<organism evidence="2 3">
    <name type="scientific">Vitrella brassicaformis (strain CCMP3155)</name>
    <dbReference type="NCBI Taxonomy" id="1169540"/>
    <lineage>
        <taxon>Eukaryota</taxon>
        <taxon>Sar</taxon>
        <taxon>Alveolata</taxon>
        <taxon>Colpodellida</taxon>
        <taxon>Vitrellaceae</taxon>
        <taxon>Vitrella</taxon>
    </lineage>
</organism>
<evidence type="ECO:0000313" key="2">
    <source>
        <dbReference type="EMBL" id="CEM11011.1"/>
    </source>
</evidence>
<accession>A0A0G4FCW1</accession>
<reference evidence="2 3" key="1">
    <citation type="submission" date="2014-11" db="EMBL/GenBank/DDBJ databases">
        <authorList>
            <person name="Zhu J."/>
            <person name="Qi W."/>
            <person name="Song R."/>
        </authorList>
    </citation>
    <scope>NUCLEOTIDE SEQUENCE [LARGE SCALE GENOMIC DNA]</scope>
</reference>
<feature type="compositionally biased region" description="Basic and acidic residues" evidence="1">
    <location>
        <begin position="479"/>
        <end position="492"/>
    </location>
</feature>
<name>A0A0G4FCW1_VITBC</name>
<dbReference type="VEuPathDB" id="CryptoDB:Vbra_1352"/>
<feature type="compositionally biased region" description="Basic and acidic residues" evidence="1">
    <location>
        <begin position="430"/>
        <end position="440"/>
    </location>
</feature>
<feature type="region of interest" description="Disordered" evidence="1">
    <location>
        <begin position="409"/>
        <end position="500"/>
    </location>
</feature>
<keyword evidence="3" id="KW-1185">Reference proteome</keyword>